<reference evidence="1" key="1">
    <citation type="submission" date="2020-03" db="EMBL/GenBank/DDBJ databases">
        <title>The deep terrestrial virosphere.</title>
        <authorList>
            <person name="Holmfeldt K."/>
            <person name="Nilsson E."/>
            <person name="Simone D."/>
            <person name="Lopez-Fernandez M."/>
            <person name="Wu X."/>
            <person name="de Brujin I."/>
            <person name="Lundin D."/>
            <person name="Andersson A."/>
            <person name="Bertilsson S."/>
            <person name="Dopson M."/>
        </authorList>
    </citation>
    <scope>NUCLEOTIDE SEQUENCE</scope>
    <source>
        <strain evidence="2">MM171A00166</strain>
        <strain evidence="4">MM415A00140</strain>
        <strain evidence="1">TM448A00134</strain>
        <strain evidence="3">TM448B00166</strain>
    </source>
</reference>
<dbReference type="EMBL" id="MT143701">
    <property type="protein sequence ID" value="QJB00802.1"/>
    <property type="molecule type" value="Genomic_DNA"/>
</dbReference>
<dbReference type="EMBL" id="MT144594">
    <property type="protein sequence ID" value="QJH94022.1"/>
    <property type="molecule type" value="Genomic_DNA"/>
</dbReference>
<evidence type="ECO:0000313" key="3">
    <source>
        <dbReference type="EMBL" id="QJH94022.1"/>
    </source>
</evidence>
<protein>
    <submittedName>
        <fullName evidence="1">Putative structural protein</fullName>
    </submittedName>
</protein>
<dbReference type="AlphaFoldDB" id="A0A6H1ZBY8"/>
<evidence type="ECO:0000313" key="1">
    <source>
        <dbReference type="EMBL" id="QJA44700.1"/>
    </source>
</evidence>
<dbReference type="EMBL" id="MT145197">
    <property type="protein sequence ID" value="QJI05318.1"/>
    <property type="molecule type" value="Genomic_DNA"/>
</dbReference>
<sequence length="487" mass="52324">MVLENWFPTKSSIRARGGSQKYATISTGPVLRMWTYKSGSAEQFLASDETNIFNITTVADPDVAPTAEVTGQTAGYYSVAQIGTAGGDYQYIVNGADEALLYDGTTFTPINGVSTPAITGVTTSTFSHVSLYASRLYFVEKNTMSIWYLPVDSIGGAAAEFSLAGIFQEGGAVIFCGKWSLDSGDGLDDKFVVVSNQGEVAVYQGLYPGDAAWTKVGVYKIAPSMGINAVMTAGGDFLMATEDGIVPISEAVNKDAAALSLASITRNIEPDWRKEVALRSAMPWEIMKWPTKNMAVVSLPVVDEGVSAKCYVVNLETGSWTFYTGWETRSLCHYENGGYYGNNTGVIYQMETGASDDGSPYTCTYVGLPDHIKSVGQFKVFHSARGTFQSNIAFRPKVSGSTNYKVSLPSAPSAAADTTASLWDVGLWDVATWDAGSVQQVSTKWFSVGRSGYAFMPQLQLTLGNSILPQIELISIDLIYENGGVMV</sequence>
<gene>
    <name evidence="2" type="ORF">MM171A00166_0045</name>
    <name evidence="4" type="ORF">MM415A00140_0068</name>
    <name evidence="1" type="ORF">TM448A00134_0034</name>
    <name evidence="3" type="ORF">TM448B00166_0066</name>
</gene>
<organism evidence="1">
    <name type="scientific">viral metagenome</name>
    <dbReference type="NCBI Taxonomy" id="1070528"/>
    <lineage>
        <taxon>unclassified sequences</taxon>
        <taxon>metagenomes</taxon>
        <taxon>organismal metagenomes</taxon>
    </lineage>
</organism>
<proteinExistence type="predicted"/>
<accession>A0A6H1ZBY8</accession>
<dbReference type="EMBL" id="MT143979">
    <property type="protein sequence ID" value="QJA44700.1"/>
    <property type="molecule type" value="Genomic_DNA"/>
</dbReference>
<name>A0A6H1ZBY8_9ZZZZ</name>
<evidence type="ECO:0000313" key="2">
    <source>
        <dbReference type="EMBL" id="QJB00802.1"/>
    </source>
</evidence>
<evidence type="ECO:0000313" key="4">
    <source>
        <dbReference type="EMBL" id="QJI05318.1"/>
    </source>
</evidence>